<evidence type="ECO:0000313" key="4">
    <source>
        <dbReference type="Proteomes" id="UP000199459"/>
    </source>
</evidence>
<feature type="compositionally biased region" description="Basic and acidic residues" evidence="1">
    <location>
        <begin position="347"/>
        <end position="359"/>
    </location>
</feature>
<dbReference type="OrthoDB" id="5749006at2"/>
<accession>A0A1H8CWZ4</accession>
<dbReference type="Pfam" id="PF05170">
    <property type="entry name" value="AsmA"/>
    <property type="match status" value="1"/>
</dbReference>
<dbReference type="InterPro" id="IPR007844">
    <property type="entry name" value="AsmA"/>
</dbReference>
<feature type="domain" description="AsmA" evidence="2">
    <location>
        <begin position="4"/>
        <end position="539"/>
    </location>
</feature>
<organism evidence="3 4">
    <name type="scientific">Nitrosomonas marina</name>
    <dbReference type="NCBI Taxonomy" id="917"/>
    <lineage>
        <taxon>Bacteria</taxon>
        <taxon>Pseudomonadati</taxon>
        <taxon>Pseudomonadota</taxon>
        <taxon>Betaproteobacteria</taxon>
        <taxon>Nitrosomonadales</taxon>
        <taxon>Nitrosomonadaceae</taxon>
        <taxon>Nitrosomonas</taxon>
    </lineage>
</organism>
<dbReference type="Proteomes" id="UP000199459">
    <property type="component" value="Unassembled WGS sequence"/>
</dbReference>
<protein>
    <recommendedName>
        <fullName evidence="2">AsmA domain-containing protein</fullName>
    </recommendedName>
</protein>
<dbReference type="PANTHER" id="PTHR30441">
    <property type="entry name" value="DUF748 DOMAIN-CONTAINING PROTEIN"/>
    <property type="match status" value="1"/>
</dbReference>
<dbReference type="RefSeq" id="WP_090629105.1">
    <property type="nucleotide sequence ID" value="NZ_FOCP01000005.1"/>
</dbReference>
<evidence type="ECO:0000259" key="2">
    <source>
        <dbReference type="Pfam" id="PF05170"/>
    </source>
</evidence>
<evidence type="ECO:0000313" key="3">
    <source>
        <dbReference type="EMBL" id="SEM99520.1"/>
    </source>
</evidence>
<evidence type="ECO:0000256" key="1">
    <source>
        <dbReference type="SAM" id="MobiDB-lite"/>
    </source>
</evidence>
<gene>
    <name evidence="3" type="ORF">SAMN05216325_105179</name>
</gene>
<dbReference type="GO" id="GO:0090313">
    <property type="term" value="P:regulation of protein targeting to membrane"/>
    <property type="evidence" value="ECO:0007669"/>
    <property type="project" value="TreeGrafter"/>
</dbReference>
<name>A0A1H8CWZ4_9PROT</name>
<sequence length="646" mass="70398">MAIFKWIVIVLLSLSLLIAAVIALMDWNWARDYAVRQLSEITGRSLVIEGDMDIDWSLAPHIRLERIRLENASWSERPYMIEISALELRVDLRSLITGKIVLPEILLLNPAVFLEKSADGMANWELDIAPVGDPVPDARAEFPVIERLIIENGLLVYVDPTADTDLKAALSLVSGVENDRESFTLQAEGKLQGKSLHVDLKADPLLALQETNKPYKLALDVGLDDTAAKITGTLRQPLQLKGMDVYFEIHGPNPSRVSDIIGFPMPDLPPFRLKGEISRNGDIWKFTDFDGRVGDSDLTGNIDVDLGQSPIYIKADLRSQKLDLDDLGPLIGIAPETGEGETVSAAQRKEARKEEKSPTVLPKDEIDFEALKQVNADIHLRGKRVESGLPVDDLIMKVHIDGGRLTLAPLNFGVASGNLRLHIELDASQNPVTSKIETEIRRVRLFEILKYFDIADESAGLVGGRAVFWFNGNSIAQMLAAADGGLLMLMTGGQFDGLLIEIAGLDIGESLVALFGDQTETDINCAFIDLPTENGLMKMETLVVDTKDTVFLGKGTIDLSDETLDLVIDPNPKDLSLFSARAPLHIGGRFSSPDFVPGSSAILRGAASLALLPSAPIASLISLLDEEGGEENVHCTGLVEAINEAR</sequence>
<dbReference type="PANTHER" id="PTHR30441:SF9">
    <property type="entry name" value="ASMA FAMILY PROTEIN YHJG"/>
    <property type="match status" value="1"/>
</dbReference>
<proteinExistence type="predicted"/>
<feature type="region of interest" description="Disordered" evidence="1">
    <location>
        <begin position="335"/>
        <end position="359"/>
    </location>
</feature>
<dbReference type="AlphaFoldDB" id="A0A1H8CWZ4"/>
<dbReference type="InterPro" id="IPR052894">
    <property type="entry name" value="AsmA-related"/>
</dbReference>
<dbReference type="EMBL" id="FOCP01000005">
    <property type="protein sequence ID" value="SEM99520.1"/>
    <property type="molecule type" value="Genomic_DNA"/>
</dbReference>
<dbReference type="STRING" id="917.SAMN05216326_1609"/>
<dbReference type="GO" id="GO:0005886">
    <property type="term" value="C:plasma membrane"/>
    <property type="evidence" value="ECO:0007669"/>
    <property type="project" value="TreeGrafter"/>
</dbReference>
<reference evidence="3 4" key="1">
    <citation type="submission" date="2016-10" db="EMBL/GenBank/DDBJ databases">
        <authorList>
            <person name="de Groot N.N."/>
        </authorList>
    </citation>
    <scope>NUCLEOTIDE SEQUENCE [LARGE SCALE GENOMIC DNA]</scope>
    <source>
        <strain evidence="3 4">Nm22</strain>
    </source>
</reference>